<organism evidence="1 2">
    <name type="scientific">Cryomyces antarcticus</name>
    <dbReference type="NCBI Taxonomy" id="329879"/>
    <lineage>
        <taxon>Eukaryota</taxon>
        <taxon>Fungi</taxon>
        <taxon>Dikarya</taxon>
        <taxon>Ascomycota</taxon>
        <taxon>Pezizomycotina</taxon>
        <taxon>Dothideomycetes</taxon>
        <taxon>Dothideomycetes incertae sedis</taxon>
        <taxon>Cryomyces</taxon>
    </lineage>
</organism>
<keyword evidence="2" id="KW-1185">Reference proteome</keyword>
<name>A0ABR0LYD1_9PEZI</name>
<comment type="caution">
    <text evidence="1">The sequence shown here is derived from an EMBL/GenBank/DDBJ whole genome shotgun (WGS) entry which is preliminary data.</text>
</comment>
<sequence length="168" mass="18212">IMSKGYLTAAGSILTIEARHSSHLRAALAKLPFPQRFDAPLSPDEVFTLASAFVVGYLASNPPLPLKPFPTLALATAEPGRSGAATRSRSRPGSCWRPKTRVRILYAAFVSVTGPVFTTLTPRRRRAELEGARAAGHQWPELRRAGPCLRGAHGTDVQTPRAFWGWGL</sequence>
<reference evidence="1 2" key="1">
    <citation type="submission" date="2023-08" db="EMBL/GenBank/DDBJ databases">
        <title>Black Yeasts Isolated from many extreme environments.</title>
        <authorList>
            <person name="Coleine C."/>
            <person name="Stajich J.E."/>
            <person name="Selbmann L."/>
        </authorList>
    </citation>
    <scope>NUCLEOTIDE SEQUENCE [LARGE SCALE GENOMIC DNA]</scope>
    <source>
        <strain evidence="1 2">CCFEE 536</strain>
    </source>
</reference>
<accession>A0ABR0LYD1</accession>
<evidence type="ECO:0000313" key="2">
    <source>
        <dbReference type="Proteomes" id="UP001357485"/>
    </source>
</evidence>
<gene>
    <name evidence="1" type="ORF">LTR16_002724</name>
</gene>
<dbReference type="EMBL" id="JAVRRA010008438">
    <property type="protein sequence ID" value="KAK5256657.1"/>
    <property type="molecule type" value="Genomic_DNA"/>
</dbReference>
<proteinExistence type="predicted"/>
<protein>
    <submittedName>
        <fullName evidence="1">Uncharacterized protein</fullName>
    </submittedName>
</protein>
<evidence type="ECO:0000313" key="1">
    <source>
        <dbReference type="EMBL" id="KAK5256657.1"/>
    </source>
</evidence>
<feature type="non-terminal residue" evidence="1">
    <location>
        <position position="1"/>
    </location>
</feature>
<dbReference type="Proteomes" id="UP001357485">
    <property type="component" value="Unassembled WGS sequence"/>
</dbReference>